<evidence type="ECO:0000256" key="15">
    <source>
        <dbReference type="PIRSR" id="PIRSR606689-1"/>
    </source>
</evidence>
<name>T1J463_STRMM</name>
<dbReference type="Pfam" id="PF00025">
    <property type="entry name" value="Arf"/>
    <property type="match status" value="1"/>
</dbReference>
<dbReference type="HOGENOM" id="CLU_724272_0_0_1"/>
<keyword evidence="16" id="KW-0460">Magnesium</keyword>
<dbReference type="Pfam" id="PF00068">
    <property type="entry name" value="Phospholip_A2_1"/>
    <property type="match status" value="1"/>
</dbReference>
<feature type="binding site" evidence="13">
    <location>
        <position position="71"/>
    </location>
    <ligand>
        <name>Ca(2+)</name>
        <dbReference type="ChEBI" id="CHEBI:29108"/>
    </ligand>
</feature>
<comment type="cofactor">
    <cofactor evidence="13">
        <name>Ca(2+)</name>
        <dbReference type="ChEBI" id="CHEBI:29108"/>
    </cofactor>
    <text evidence="13">Binds 1 Ca(2+) ion per subunit.</text>
</comment>
<evidence type="ECO:0000256" key="7">
    <source>
        <dbReference type="ARBA" id="ARBA00023134"/>
    </source>
</evidence>
<comment type="similarity">
    <text evidence="17">Belongs to the phospholipase A2 family.</text>
</comment>
<dbReference type="AlphaFoldDB" id="T1J463"/>
<evidence type="ECO:0000313" key="20">
    <source>
        <dbReference type="EnsemblMetazoa" id="SMAR008393-PA"/>
    </source>
</evidence>
<keyword evidence="8" id="KW-0472">Membrane</keyword>
<keyword evidence="9 14" id="KW-1015">Disulfide bond</keyword>
<dbReference type="PANTHER" id="PTHR45732">
    <property type="entry name" value="ADP-RIBOSYLATION FACTOR-LIKE PROTEIN 8"/>
    <property type="match status" value="1"/>
</dbReference>
<evidence type="ECO:0000259" key="19">
    <source>
        <dbReference type="SMART" id="SM00085"/>
    </source>
</evidence>
<feature type="binding site" evidence="13">
    <location>
        <position position="52"/>
    </location>
    <ligand>
        <name>Ca(2+)</name>
        <dbReference type="ChEBI" id="CHEBI:29108"/>
    </ligand>
</feature>
<dbReference type="GO" id="GO:0005765">
    <property type="term" value="C:lysosomal membrane"/>
    <property type="evidence" value="ECO:0007669"/>
    <property type="project" value="UniProtKB-SubCell"/>
</dbReference>
<dbReference type="GO" id="GO:0004623">
    <property type="term" value="F:phospholipase A2 activity"/>
    <property type="evidence" value="ECO:0007669"/>
    <property type="project" value="InterPro"/>
</dbReference>
<dbReference type="PROSITE" id="PS51422">
    <property type="entry name" value="SAR1"/>
    <property type="match status" value="1"/>
</dbReference>
<evidence type="ECO:0000256" key="13">
    <source>
        <dbReference type="PIRSR" id="PIRSR601211-2"/>
    </source>
</evidence>
<dbReference type="SMART" id="SM00085">
    <property type="entry name" value="PA2c"/>
    <property type="match status" value="1"/>
</dbReference>
<dbReference type="PRINTS" id="PR00389">
    <property type="entry name" value="PHPHLIPASEA2"/>
</dbReference>
<keyword evidence="13" id="KW-0106">Calcium</keyword>
<dbReference type="SMART" id="SM00175">
    <property type="entry name" value="RAB"/>
    <property type="match status" value="1"/>
</dbReference>
<dbReference type="eggNOG" id="KOG4087">
    <property type="taxonomic scope" value="Eukaryota"/>
</dbReference>
<dbReference type="GO" id="GO:0005576">
    <property type="term" value="C:extracellular region"/>
    <property type="evidence" value="ECO:0007669"/>
    <property type="project" value="UniProtKB-SubCell"/>
</dbReference>
<organism evidence="20 21">
    <name type="scientific">Strigamia maritima</name>
    <name type="common">European centipede</name>
    <name type="synonym">Geophilus maritimus</name>
    <dbReference type="NCBI Taxonomy" id="126957"/>
    <lineage>
        <taxon>Eukaryota</taxon>
        <taxon>Metazoa</taxon>
        <taxon>Ecdysozoa</taxon>
        <taxon>Arthropoda</taxon>
        <taxon>Myriapoda</taxon>
        <taxon>Chilopoda</taxon>
        <taxon>Pleurostigmophora</taxon>
        <taxon>Geophilomorpha</taxon>
        <taxon>Linotaeniidae</taxon>
        <taxon>Strigamia</taxon>
    </lineage>
</organism>
<evidence type="ECO:0000256" key="3">
    <source>
        <dbReference type="ARBA" id="ARBA00010290"/>
    </source>
</evidence>
<dbReference type="GO" id="GO:0051301">
    <property type="term" value="P:cell division"/>
    <property type="evidence" value="ECO:0007669"/>
    <property type="project" value="UniProtKB-KW"/>
</dbReference>
<keyword evidence="21" id="KW-1185">Reference proteome</keyword>
<evidence type="ECO:0000256" key="11">
    <source>
        <dbReference type="ARBA" id="ARBA00023306"/>
    </source>
</evidence>
<dbReference type="PROSITE" id="PS00118">
    <property type="entry name" value="PA2_HIS"/>
    <property type="match status" value="1"/>
</dbReference>
<keyword evidence="11" id="KW-0131">Cell cycle</keyword>
<dbReference type="NCBIfam" id="TIGR00231">
    <property type="entry name" value="small_GTP"/>
    <property type="match status" value="1"/>
</dbReference>
<dbReference type="FunFam" id="3.40.50.300:FF:000247">
    <property type="entry name" value="ADP-ribosylation factor-like GTPase 8A"/>
    <property type="match status" value="1"/>
</dbReference>
<dbReference type="GO" id="GO:0016192">
    <property type="term" value="P:vesicle-mediated transport"/>
    <property type="evidence" value="ECO:0007669"/>
    <property type="project" value="UniProtKB-ARBA"/>
</dbReference>
<keyword evidence="7 15" id="KW-0342">GTP-binding</keyword>
<evidence type="ECO:0000256" key="9">
    <source>
        <dbReference type="ARBA" id="ARBA00023157"/>
    </source>
</evidence>
<dbReference type="InterPro" id="IPR033113">
    <property type="entry name" value="PLA2_histidine"/>
</dbReference>
<dbReference type="STRING" id="126957.T1J463"/>
<evidence type="ECO:0000313" key="21">
    <source>
        <dbReference type="Proteomes" id="UP000014500"/>
    </source>
</evidence>
<sequence>MKAYLIVLFCIKVLCVSSGKFSARNLLNFQSMISHTTNRSGWDYHNYGRWCGLGGSGTPVDDVDKCCEIHDNCYDELNGNECKGMMQLRAYFVLYEWNWVDNTIICTQTTDNCSKELCACDKKAAECFARYEYNEKHRNPLWETPSWWSDWSIPSKPSWWPDWSLPSVPINPIASWIGEKTQNITSWMVSITSDLAMLALINRILDWFKSLFWKEEMELTLVGLQYSGKTTFVNVIASGQFSEDMIPTVGFNMRKITKGNVTIKLWDIGGQPRFRSMWERYCRGVNAIVYMVDAADLEKIEASRNELHSLLEKPQLTGIPVLVLGNKRDLAAALDERQLIENMKLKDIQDREICCYSISCKEKENIDITLQWLISHSKTRSR</sequence>
<keyword evidence="18" id="KW-0732">Signal</keyword>
<comment type="subcellular location">
    <subcellularLocation>
        <location evidence="2">Lysosome membrane</location>
    </subcellularLocation>
    <subcellularLocation>
        <location evidence="1">Secreted</location>
    </subcellularLocation>
</comment>
<keyword evidence="5" id="KW-0132">Cell division</keyword>
<dbReference type="EnsemblMetazoa" id="SMAR008393-RA">
    <property type="protein sequence ID" value="SMAR008393-PA"/>
    <property type="gene ID" value="SMAR008393"/>
</dbReference>
<dbReference type="GO" id="GO:1904115">
    <property type="term" value="C:axon cytoplasm"/>
    <property type="evidence" value="ECO:0007669"/>
    <property type="project" value="GOC"/>
</dbReference>
<dbReference type="SMART" id="SM00178">
    <property type="entry name" value="SAR"/>
    <property type="match status" value="1"/>
</dbReference>
<dbReference type="eggNOG" id="KOG0075">
    <property type="taxonomic scope" value="Eukaryota"/>
</dbReference>
<feature type="signal peptide" evidence="18">
    <location>
        <begin position="1"/>
        <end position="18"/>
    </location>
</feature>
<feature type="disulfide bond" evidence="14">
    <location>
        <begin position="66"/>
        <end position="127"/>
    </location>
</feature>
<evidence type="ECO:0000256" key="18">
    <source>
        <dbReference type="SAM" id="SignalP"/>
    </source>
</evidence>
<accession>T1J463</accession>
<feature type="chain" id="PRO_5004590180" description="Phospholipase A2-like central domain-containing protein" evidence="18">
    <location>
        <begin position="19"/>
        <end position="382"/>
    </location>
</feature>
<dbReference type="CDD" id="cd04159">
    <property type="entry name" value="Arl10_like"/>
    <property type="match status" value="1"/>
</dbReference>
<feature type="binding site" evidence="16">
    <location>
        <position position="230"/>
    </location>
    <ligand>
        <name>Mg(2+)</name>
        <dbReference type="ChEBI" id="CHEBI:18420"/>
    </ligand>
</feature>
<dbReference type="CDD" id="cd00125">
    <property type="entry name" value="PLA2c"/>
    <property type="match status" value="1"/>
</dbReference>
<dbReference type="InterPro" id="IPR001211">
    <property type="entry name" value="PLA2"/>
</dbReference>
<dbReference type="PROSITE" id="PS51419">
    <property type="entry name" value="RAB"/>
    <property type="match status" value="1"/>
</dbReference>
<feature type="binding site" evidence="15">
    <location>
        <begin position="223"/>
        <end position="230"/>
    </location>
    <ligand>
        <name>GTP</name>
        <dbReference type="ChEBI" id="CHEBI:37565"/>
    </ligand>
</feature>
<keyword evidence="4" id="KW-0964">Secreted</keyword>
<dbReference type="SMART" id="SM00177">
    <property type="entry name" value="ARF"/>
    <property type="match status" value="1"/>
</dbReference>
<evidence type="ECO:0000256" key="2">
    <source>
        <dbReference type="ARBA" id="ARBA00004656"/>
    </source>
</evidence>
<evidence type="ECO:0000256" key="12">
    <source>
        <dbReference type="PIRSR" id="PIRSR601211-1"/>
    </source>
</evidence>
<dbReference type="InterPro" id="IPR044154">
    <property type="entry name" value="Arl8a/8b"/>
</dbReference>
<reference evidence="21" key="1">
    <citation type="submission" date="2011-05" db="EMBL/GenBank/DDBJ databases">
        <authorList>
            <person name="Richards S.R."/>
            <person name="Qu J."/>
            <person name="Jiang H."/>
            <person name="Jhangiani S.N."/>
            <person name="Agravi P."/>
            <person name="Goodspeed R."/>
            <person name="Gross S."/>
            <person name="Mandapat C."/>
            <person name="Jackson L."/>
            <person name="Mathew T."/>
            <person name="Pu L."/>
            <person name="Thornton R."/>
            <person name="Saada N."/>
            <person name="Wilczek-Boney K.B."/>
            <person name="Lee S."/>
            <person name="Kovar C."/>
            <person name="Wu Y."/>
            <person name="Scherer S.E."/>
            <person name="Worley K.C."/>
            <person name="Muzny D.M."/>
            <person name="Gibbs R."/>
        </authorList>
    </citation>
    <scope>NUCLEOTIDE SEQUENCE</scope>
    <source>
        <strain evidence="21">Brora</strain>
    </source>
</reference>
<keyword evidence="13" id="KW-0479">Metal-binding</keyword>
<feature type="binding site" evidence="16">
    <location>
        <position position="248"/>
    </location>
    <ligand>
        <name>Mg(2+)</name>
        <dbReference type="ChEBI" id="CHEBI:18420"/>
    </ligand>
</feature>
<feature type="active site" evidence="12">
    <location>
        <position position="70"/>
    </location>
</feature>
<evidence type="ECO:0000256" key="6">
    <source>
        <dbReference type="ARBA" id="ARBA00022741"/>
    </source>
</evidence>
<feature type="binding site" evidence="15">
    <location>
        <position position="270"/>
    </location>
    <ligand>
        <name>GTP</name>
        <dbReference type="ChEBI" id="CHEBI:37565"/>
    </ligand>
</feature>
<dbReference type="InterPro" id="IPR033112">
    <property type="entry name" value="PLA2_Asp_AS"/>
</dbReference>
<evidence type="ECO:0000256" key="10">
    <source>
        <dbReference type="ARBA" id="ARBA00023228"/>
    </source>
</evidence>
<dbReference type="Proteomes" id="UP000014500">
    <property type="component" value="Unassembled WGS sequence"/>
</dbReference>
<dbReference type="Gene3D" id="1.20.90.10">
    <property type="entry name" value="Phospholipase A2 domain"/>
    <property type="match status" value="1"/>
</dbReference>
<dbReference type="GO" id="GO:0005525">
    <property type="term" value="F:GTP binding"/>
    <property type="evidence" value="ECO:0007669"/>
    <property type="project" value="UniProtKB-KW"/>
</dbReference>
<proteinExistence type="inferred from homology"/>
<feature type="binding site" evidence="13">
    <location>
        <position position="54"/>
    </location>
    <ligand>
        <name>Ca(2+)</name>
        <dbReference type="ChEBI" id="CHEBI:29108"/>
    </ligand>
</feature>
<keyword evidence="10" id="KW-0458">Lysosome</keyword>
<feature type="disulfide bond" evidence="14">
    <location>
        <begin position="82"/>
        <end position="113"/>
    </location>
</feature>
<dbReference type="GO" id="GO:0005509">
    <property type="term" value="F:calcium ion binding"/>
    <property type="evidence" value="ECO:0007669"/>
    <property type="project" value="InterPro"/>
</dbReference>
<feature type="disulfide bond" evidence="14">
    <location>
        <begin position="51"/>
        <end position="67"/>
    </location>
</feature>
<dbReference type="GO" id="GO:0016042">
    <property type="term" value="P:lipid catabolic process"/>
    <property type="evidence" value="ECO:0007669"/>
    <property type="project" value="InterPro"/>
</dbReference>
<dbReference type="FunFam" id="1.20.90.10:FF:000007">
    <property type="entry name" value="Acidic phospholipase A2"/>
    <property type="match status" value="1"/>
</dbReference>
<dbReference type="PROSITE" id="PS00119">
    <property type="entry name" value="PA2_ASP"/>
    <property type="match status" value="1"/>
</dbReference>
<dbReference type="InterPro" id="IPR016090">
    <property type="entry name" value="PLA2-like_dom"/>
</dbReference>
<reference evidence="20" key="2">
    <citation type="submission" date="2015-02" db="UniProtKB">
        <authorList>
            <consortium name="EnsemblMetazoa"/>
        </authorList>
    </citation>
    <scope>IDENTIFICATION</scope>
</reference>
<feature type="binding site" evidence="15">
    <location>
        <begin position="326"/>
        <end position="329"/>
    </location>
    <ligand>
        <name>GTP</name>
        <dbReference type="ChEBI" id="CHEBI:37565"/>
    </ligand>
</feature>
<evidence type="ECO:0000256" key="17">
    <source>
        <dbReference type="RuleBase" id="RU003654"/>
    </source>
</evidence>
<evidence type="ECO:0000256" key="16">
    <source>
        <dbReference type="PIRSR" id="PIRSR606689-2"/>
    </source>
</evidence>
<dbReference type="InterPro" id="IPR027417">
    <property type="entry name" value="P-loop_NTPase"/>
</dbReference>
<dbReference type="Gene3D" id="3.40.50.300">
    <property type="entry name" value="P-loop containing nucleotide triphosphate hydrolases"/>
    <property type="match status" value="1"/>
</dbReference>
<dbReference type="PROSITE" id="PS51417">
    <property type="entry name" value="ARF"/>
    <property type="match status" value="1"/>
</dbReference>
<feature type="active site" evidence="12">
    <location>
        <position position="121"/>
    </location>
</feature>
<dbReference type="EMBL" id="JH431839">
    <property type="status" value="NOT_ANNOTATED_CDS"/>
    <property type="molecule type" value="Genomic_DNA"/>
</dbReference>
<dbReference type="SUPFAM" id="SSF52540">
    <property type="entry name" value="P-loop containing nucleoside triphosphate hydrolases"/>
    <property type="match status" value="1"/>
</dbReference>
<evidence type="ECO:0000256" key="1">
    <source>
        <dbReference type="ARBA" id="ARBA00004613"/>
    </source>
</evidence>
<dbReference type="GO" id="GO:0006644">
    <property type="term" value="P:phospholipid metabolic process"/>
    <property type="evidence" value="ECO:0007669"/>
    <property type="project" value="InterPro"/>
</dbReference>
<dbReference type="PANTHER" id="PTHR45732:SF7">
    <property type="entry name" value="ADP-RIBOSYLATION FACTOR-LIKE PROTEIN 8"/>
    <property type="match status" value="1"/>
</dbReference>
<dbReference type="InterPro" id="IPR005225">
    <property type="entry name" value="Small_GTP-bd"/>
</dbReference>
<dbReference type="InterPro" id="IPR036444">
    <property type="entry name" value="PLipase_A2_dom_sf"/>
</dbReference>
<feature type="disulfide bond" evidence="14">
    <location>
        <begin position="73"/>
        <end position="120"/>
    </location>
</feature>
<evidence type="ECO:0000256" key="14">
    <source>
        <dbReference type="PIRSR" id="PIRSR601211-3"/>
    </source>
</evidence>
<protein>
    <recommendedName>
        <fullName evidence="19">Phospholipase A2-like central domain-containing protein</fullName>
    </recommendedName>
</protein>
<evidence type="ECO:0000256" key="5">
    <source>
        <dbReference type="ARBA" id="ARBA00022618"/>
    </source>
</evidence>
<evidence type="ECO:0000256" key="4">
    <source>
        <dbReference type="ARBA" id="ARBA00022525"/>
    </source>
</evidence>
<dbReference type="GO" id="GO:0050482">
    <property type="term" value="P:arachidonate secretion"/>
    <property type="evidence" value="ECO:0007669"/>
    <property type="project" value="InterPro"/>
</dbReference>
<feature type="disulfide bond" evidence="14">
    <location>
        <begin position="106"/>
        <end position="118"/>
    </location>
</feature>
<keyword evidence="6 15" id="KW-0547">Nucleotide-binding</keyword>
<dbReference type="SUPFAM" id="SSF48619">
    <property type="entry name" value="Phospholipase A2, PLA2"/>
    <property type="match status" value="1"/>
</dbReference>
<comment type="similarity">
    <text evidence="3">Belongs to the small GTPase superfamily. Arf family.</text>
</comment>
<dbReference type="GO" id="GO:0003924">
    <property type="term" value="F:GTPase activity"/>
    <property type="evidence" value="ECO:0007669"/>
    <property type="project" value="InterPro"/>
</dbReference>
<feature type="domain" description="Phospholipase A2-like central" evidence="19">
    <location>
        <begin position="25"/>
        <end position="149"/>
    </location>
</feature>
<dbReference type="GO" id="GO:0008089">
    <property type="term" value="P:anterograde axonal transport"/>
    <property type="evidence" value="ECO:0007669"/>
    <property type="project" value="TreeGrafter"/>
</dbReference>
<dbReference type="GO" id="GO:0015031">
    <property type="term" value="P:protein transport"/>
    <property type="evidence" value="ECO:0007669"/>
    <property type="project" value="InterPro"/>
</dbReference>
<evidence type="ECO:0000256" key="8">
    <source>
        <dbReference type="ARBA" id="ARBA00023136"/>
    </source>
</evidence>
<dbReference type="InterPro" id="IPR006689">
    <property type="entry name" value="Small_GTPase_ARF/SAR"/>
</dbReference>